<keyword evidence="1" id="KW-1133">Transmembrane helix</keyword>
<reference evidence="2 3" key="1">
    <citation type="submission" date="2018-01" db="EMBL/GenBank/DDBJ databases">
        <title>Genomic Encyclopedia of Type Strains, Phase III (KMG-III): the genomes of soil and plant-associated and newly described type strains.</title>
        <authorList>
            <person name="Whitman W."/>
        </authorList>
    </citation>
    <scope>NUCLEOTIDE SEQUENCE [LARGE SCALE GENOMIC DNA]</scope>
    <source>
        <strain evidence="2 3">1131</strain>
    </source>
</reference>
<name>A0A2S4MFE5_9HYPH</name>
<sequence length="186" mass="20603">MSDGAEDAHFEKWTRYLRETRAAAEPWEKAAVEYQKFAVEYSKLLVTNLYVLNAGGLISLPALSVFLGVSSLPRPERMWILGLSASGFAAGLVLAALCSLFVYFNFQTHGQLARMRSEQDKFYVGVVLGIVGQHEEERAKTQAELAKKLKELGQKVNGTFRAAHVCGWLSLFSFLAAAGWLATNLR</sequence>
<dbReference type="EMBL" id="PQFZ01000004">
    <property type="protein sequence ID" value="POR53345.1"/>
    <property type="molecule type" value="Genomic_DNA"/>
</dbReference>
<keyword evidence="3" id="KW-1185">Reference proteome</keyword>
<keyword evidence="1" id="KW-0812">Transmembrane</keyword>
<proteinExistence type="predicted"/>
<feature type="transmembrane region" description="Helical" evidence="1">
    <location>
        <begin position="79"/>
        <end position="106"/>
    </location>
</feature>
<dbReference type="OrthoDB" id="8452271at2"/>
<dbReference type="Proteomes" id="UP000236919">
    <property type="component" value="Unassembled WGS sequence"/>
</dbReference>
<comment type="caution">
    <text evidence="2">The sequence shown here is derived from an EMBL/GenBank/DDBJ whole genome shotgun (WGS) entry which is preliminary data.</text>
</comment>
<accession>A0A2S4MFE5</accession>
<dbReference type="AlphaFoldDB" id="A0A2S4MFE5"/>
<dbReference type="RefSeq" id="WP_103717845.1">
    <property type="nucleotide sequence ID" value="NZ_PQFZ01000004.1"/>
</dbReference>
<gene>
    <name evidence="2" type="ORF">CYD53_104321</name>
</gene>
<organism evidence="2 3">
    <name type="scientific">Bosea psychrotolerans</name>
    <dbReference type="NCBI Taxonomy" id="1871628"/>
    <lineage>
        <taxon>Bacteria</taxon>
        <taxon>Pseudomonadati</taxon>
        <taxon>Pseudomonadota</taxon>
        <taxon>Alphaproteobacteria</taxon>
        <taxon>Hyphomicrobiales</taxon>
        <taxon>Boseaceae</taxon>
        <taxon>Bosea</taxon>
    </lineage>
</organism>
<protein>
    <submittedName>
        <fullName evidence="2">Uncharacterized protein</fullName>
    </submittedName>
</protein>
<evidence type="ECO:0000313" key="2">
    <source>
        <dbReference type="EMBL" id="POR53345.1"/>
    </source>
</evidence>
<feature type="transmembrane region" description="Helical" evidence="1">
    <location>
        <begin position="162"/>
        <end position="182"/>
    </location>
</feature>
<evidence type="ECO:0000256" key="1">
    <source>
        <dbReference type="SAM" id="Phobius"/>
    </source>
</evidence>
<evidence type="ECO:0000313" key="3">
    <source>
        <dbReference type="Proteomes" id="UP000236919"/>
    </source>
</evidence>
<keyword evidence="1" id="KW-0472">Membrane</keyword>
<feature type="transmembrane region" description="Helical" evidence="1">
    <location>
        <begin position="44"/>
        <end position="67"/>
    </location>
</feature>